<name>A0ABQ4KJ93_9BACI</name>
<feature type="transmembrane region" description="Helical" evidence="1">
    <location>
        <begin position="150"/>
        <end position="172"/>
    </location>
</feature>
<feature type="transmembrane region" description="Helical" evidence="1">
    <location>
        <begin position="68"/>
        <end position="86"/>
    </location>
</feature>
<dbReference type="EMBL" id="BORB01000018">
    <property type="protein sequence ID" value="GIN58032.1"/>
    <property type="molecule type" value="Genomic_DNA"/>
</dbReference>
<feature type="transmembrane region" description="Helical" evidence="1">
    <location>
        <begin position="124"/>
        <end position="143"/>
    </location>
</feature>
<organism evidence="2 3">
    <name type="scientific">Lederbergia ruris</name>
    <dbReference type="NCBI Taxonomy" id="217495"/>
    <lineage>
        <taxon>Bacteria</taxon>
        <taxon>Bacillati</taxon>
        <taxon>Bacillota</taxon>
        <taxon>Bacilli</taxon>
        <taxon>Bacillales</taxon>
        <taxon>Bacillaceae</taxon>
        <taxon>Lederbergia</taxon>
    </lineage>
</organism>
<keyword evidence="3" id="KW-1185">Reference proteome</keyword>
<evidence type="ECO:0000313" key="3">
    <source>
        <dbReference type="Proteomes" id="UP000679950"/>
    </source>
</evidence>
<dbReference type="Proteomes" id="UP000679950">
    <property type="component" value="Unassembled WGS sequence"/>
</dbReference>
<keyword evidence="1" id="KW-0472">Membrane</keyword>
<proteinExistence type="predicted"/>
<accession>A0ABQ4KJ93</accession>
<keyword evidence="1" id="KW-1133">Transmembrane helix</keyword>
<reference evidence="2 3" key="1">
    <citation type="submission" date="2021-03" db="EMBL/GenBank/DDBJ databases">
        <title>Antimicrobial resistance genes in bacteria isolated from Japanese honey, and their potential for conferring macrolide and lincosamide resistance in the American foulbrood pathogen Paenibacillus larvae.</title>
        <authorList>
            <person name="Okamoto M."/>
            <person name="Kumagai M."/>
            <person name="Kanamori H."/>
            <person name="Takamatsu D."/>
        </authorList>
    </citation>
    <scope>NUCLEOTIDE SEQUENCE [LARGE SCALE GENOMIC DNA]</scope>
    <source>
        <strain evidence="2 3">J8TS2</strain>
    </source>
</reference>
<gene>
    <name evidence="2" type="ORF">J8TS2_23510</name>
</gene>
<dbReference type="NCBIfam" id="TIGR02893">
    <property type="entry name" value="spore_yabQ"/>
    <property type="match status" value="1"/>
</dbReference>
<feature type="transmembrane region" description="Helical" evidence="1">
    <location>
        <begin position="39"/>
        <end position="62"/>
    </location>
</feature>
<evidence type="ECO:0000313" key="2">
    <source>
        <dbReference type="EMBL" id="GIN58032.1"/>
    </source>
</evidence>
<evidence type="ECO:0000256" key="1">
    <source>
        <dbReference type="SAM" id="Phobius"/>
    </source>
</evidence>
<feature type="transmembrane region" description="Helical" evidence="1">
    <location>
        <begin position="6"/>
        <end position="27"/>
    </location>
</feature>
<dbReference type="Pfam" id="PF09578">
    <property type="entry name" value="Spore_YabQ"/>
    <property type="match status" value="1"/>
</dbReference>
<protein>
    <submittedName>
        <fullName evidence="2">Spore cortex biosynthesis protein YabQ</fullName>
    </submittedName>
</protein>
<dbReference type="RefSeq" id="WP_158323847.1">
    <property type="nucleotide sequence ID" value="NZ_BORB01000018.1"/>
</dbReference>
<keyword evidence="1" id="KW-0812">Transmembrane</keyword>
<comment type="caution">
    <text evidence="2">The sequence shown here is derived from an EMBL/GenBank/DDBJ whole genome shotgun (WGS) entry which is preliminary data.</text>
</comment>
<sequence length="208" mass="24280">MTLSTQLYTMLAMISMGGFFGASLDTYQRFLKRGNRSKVIVFINDILFWLLHGIIVFYVLFLVNYGEVRFYLVLAILCGFAAYQALMKGVYLRILEGIISFLKATWSFIQRLFLFLIYRPIKAILFLILTILLGIGRFAWVLVKGIGIVLLWVLKIFWYPFTLLAKGILLLLPKPWVAALQRLFHSTTRIWNRMVHFVSGYMKKLFKK</sequence>
<dbReference type="InterPro" id="IPR019074">
    <property type="entry name" value="YabQ"/>
</dbReference>